<comment type="caution">
    <text evidence="11">The sequence shown here is derived from an EMBL/GenBank/DDBJ whole genome shotgun (WGS) entry which is preliminary data.</text>
</comment>
<dbReference type="PATRIC" id="fig|1121307.3.peg.1717"/>
<dbReference type="RefSeq" id="WP_048570193.1">
    <property type="nucleotide sequence ID" value="NZ_LFVU01000024.1"/>
</dbReference>
<dbReference type="Proteomes" id="UP000036756">
    <property type="component" value="Unassembled WGS sequence"/>
</dbReference>
<dbReference type="EMBL" id="LFVU01000024">
    <property type="protein sequence ID" value="KMT22092.1"/>
    <property type="molecule type" value="Genomic_DNA"/>
</dbReference>
<evidence type="ECO:0000256" key="4">
    <source>
        <dbReference type="ARBA" id="ARBA00022670"/>
    </source>
</evidence>
<feature type="domain" description="Peptidase S8/S53" evidence="10">
    <location>
        <begin position="445"/>
        <end position="699"/>
    </location>
</feature>
<keyword evidence="6 7" id="KW-0720">Serine protease</keyword>
<evidence type="ECO:0000256" key="1">
    <source>
        <dbReference type="ARBA" id="ARBA00004613"/>
    </source>
</evidence>
<comment type="similarity">
    <text evidence="2 7 8">Belongs to the peptidase S8 family.</text>
</comment>
<gene>
    <name evidence="11" type="primary">wprA</name>
    <name evidence="11" type="ORF">CLCY_4c00650</name>
</gene>
<dbReference type="Pfam" id="PF00082">
    <property type="entry name" value="Peptidase_S8"/>
    <property type="match status" value="1"/>
</dbReference>
<keyword evidence="12" id="KW-1185">Reference proteome</keyword>
<dbReference type="InterPro" id="IPR000209">
    <property type="entry name" value="Peptidase_S8/S53_dom"/>
</dbReference>
<dbReference type="InterPro" id="IPR023828">
    <property type="entry name" value="Peptidase_S8_Ser-AS"/>
</dbReference>
<organism evidence="11 12">
    <name type="scientific">Clostridium cylindrosporum DSM 605</name>
    <dbReference type="NCBI Taxonomy" id="1121307"/>
    <lineage>
        <taxon>Bacteria</taxon>
        <taxon>Bacillati</taxon>
        <taxon>Bacillota</taxon>
        <taxon>Clostridia</taxon>
        <taxon>Eubacteriales</taxon>
        <taxon>Clostridiaceae</taxon>
        <taxon>Clostridium</taxon>
    </lineage>
</organism>
<evidence type="ECO:0000256" key="3">
    <source>
        <dbReference type="ARBA" id="ARBA00022525"/>
    </source>
</evidence>
<dbReference type="STRING" id="1121307.CLCY_4c00650"/>
<dbReference type="InterPro" id="IPR022398">
    <property type="entry name" value="Peptidase_S8_His-AS"/>
</dbReference>
<keyword evidence="3" id="KW-0964">Secreted</keyword>
<feature type="active site" description="Charge relay system" evidence="7">
    <location>
        <position position="453"/>
    </location>
</feature>
<evidence type="ECO:0000256" key="7">
    <source>
        <dbReference type="PROSITE-ProRule" id="PRU01240"/>
    </source>
</evidence>
<dbReference type="GO" id="GO:0004252">
    <property type="term" value="F:serine-type endopeptidase activity"/>
    <property type="evidence" value="ECO:0007669"/>
    <property type="project" value="UniProtKB-UniRule"/>
</dbReference>
<reference evidence="11 12" key="1">
    <citation type="submission" date="2015-06" db="EMBL/GenBank/DDBJ databases">
        <title>Draft genome sequence of the purine-degrading Clostridium cylindrosporum HC-1 (DSM 605).</title>
        <authorList>
            <person name="Poehlein A."/>
            <person name="Schiel-Bengelsdorf B."/>
            <person name="Bengelsdorf F."/>
            <person name="Daniel R."/>
            <person name="Duerre P."/>
        </authorList>
    </citation>
    <scope>NUCLEOTIDE SEQUENCE [LARGE SCALE GENOMIC DNA]</scope>
    <source>
        <strain evidence="11 12">DSM 605</strain>
    </source>
</reference>
<dbReference type="CDD" id="cd07484">
    <property type="entry name" value="Peptidases_S8_Thermitase_like"/>
    <property type="match status" value="1"/>
</dbReference>
<evidence type="ECO:0000259" key="10">
    <source>
        <dbReference type="Pfam" id="PF00082"/>
    </source>
</evidence>
<dbReference type="PANTHER" id="PTHR43806">
    <property type="entry name" value="PEPTIDASE S8"/>
    <property type="match status" value="1"/>
</dbReference>
<dbReference type="OrthoDB" id="9798386at2"/>
<dbReference type="GO" id="GO:0005576">
    <property type="term" value="C:extracellular region"/>
    <property type="evidence" value="ECO:0007669"/>
    <property type="project" value="UniProtKB-SubCell"/>
</dbReference>
<evidence type="ECO:0000313" key="11">
    <source>
        <dbReference type="EMBL" id="KMT22092.1"/>
    </source>
</evidence>
<dbReference type="EC" id="3.4.21.-" evidence="11"/>
<evidence type="ECO:0000256" key="9">
    <source>
        <dbReference type="SAM" id="SignalP"/>
    </source>
</evidence>
<keyword evidence="9" id="KW-0732">Signal</keyword>
<feature type="active site" description="Charge relay system" evidence="7">
    <location>
        <position position="651"/>
    </location>
</feature>
<proteinExistence type="inferred from homology"/>
<dbReference type="PROSITE" id="PS00136">
    <property type="entry name" value="SUBTILASE_ASP"/>
    <property type="match status" value="1"/>
</dbReference>
<dbReference type="InterPro" id="IPR050131">
    <property type="entry name" value="Peptidase_S8_subtilisin-like"/>
</dbReference>
<dbReference type="PROSITE" id="PS00137">
    <property type="entry name" value="SUBTILASE_HIS"/>
    <property type="match status" value="1"/>
</dbReference>
<evidence type="ECO:0000256" key="5">
    <source>
        <dbReference type="ARBA" id="ARBA00022801"/>
    </source>
</evidence>
<keyword evidence="4 7" id="KW-0645">Protease</keyword>
<dbReference type="InterPro" id="IPR023827">
    <property type="entry name" value="Peptidase_S8_Asp-AS"/>
</dbReference>
<dbReference type="Gene3D" id="3.40.50.200">
    <property type="entry name" value="Peptidase S8/S53 domain"/>
    <property type="match status" value="1"/>
</dbReference>
<accession>A0A0J8D899</accession>
<keyword evidence="5 7" id="KW-0378">Hydrolase</keyword>
<evidence type="ECO:0000256" key="2">
    <source>
        <dbReference type="ARBA" id="ARBA00011073"/>
    </source>
</evidence>
<dbReference type="InterPro" id="IPR015500">
    <property type="entry name" value="Peptidase_S8_subtilisin-rel"/>
</dbReference>
<protein>
    <submittedName>
        <fullName evidence="11">Cell wall-associated protease WprA</fullName>
        <ecNumber evidence="11">3.4.21.-</ecNumber>
    </submittedName>
</protein>
<dbReference type="AlphaFoldDB" id="A0A0J8D899"/>
<dbReference type="PROSITE" id="PS51892">
    <property type="entry name" value="SUBTILASE"/>
    <property type="match status" value="1"/>
</dbReference>
<dbReference type="SUPFAM" id="SSF52743">
    <property type="entry name" value="Subtilisin-like"/>
    <property type="match status" value="1"/>
</dbReference>
<dbReference type="PROSITE" id="PS00138">
    <property type="entry name" value="SUBTILASE_SER"/>
    <property type="match status" value="1"/>
</dbReference>
<sequence length="717" mass="79605">MKKVFLSKLTVLITLVIFMFSSTVAFAAPISKKTKLSTSPKEAKVLSLNSTYDFSVKEGDNLWFKVNTGSIKISKTHLSVKVEGVNASISIFPTLKKAEEFNTHNDYFMREGSLSYPIAWNSNEYYVMLTAPKSGAIKLSINSEKKAPELYNRSIDLCPLELMAKDNISISKLLPELRGVRDNMLNSSETGKEITKVYYEVAMNMYLPLIKNKELRNTLLSEVRKINTLLNEVVNISNRKNSNYIIKSEDIDSLTKIKDILSSSLNKELKNKIDTLWKKLNLENYINKELTTFIKDKISRDIEVFTNSQVIVTTSSNINLNKVKNLVNNSLAKYNILEEVKVQETKTLFNKNEKTFIVNIPSKKYMNSLQGHLEKNSGINSVEENYVFYALDNDVNYNYQWSLENTSQSIPVKDMNGAVINLKGKRGSDINYKPLIDVIEDIQFKNIPIAVIDTGINYDLADFDGKVDLDKGYNFTNNTKNVMDDNGHGTHVSGIISAKANNNYSMTGVNQYSTIIPIKALNSYGAGNMFSIAQAIKYAVDSGAKVINMSLGARLLDGTPINPSELPFIEEALKYAIDKNVTVVAASGNESKNNLSYPASSEFSLSVGAINNKDERTGFSNYGKGLDIVAPGESVPSLLENGEVTYASGTSMAAPNASAVVGFLYSVDSNMTPKKVRDILYKTSRDIGKKGYDNEYGYGCVNLSSAVSKAIKERVVK</sequence>
<dbReference type="PANTHER" id="PTHR43806:SF11">
    <property type="entry name" value="CEREVISIN-RELATED"/>
    <property type="match status" value="1"/>
</dbReference>
<feature type="chain" id="PRO_5005296174" evidence="9">
    <location>
        <begin position="28"/>
        <end position="717"/>
    </location>
</feature>
<evidence type="ECO:0000256" key="8">
    <source>
        <dbReference type="RuleBase" id="RU003355"/>
    </source>
</evidence>
<comment type="subcellular location">
    <subcellularLocation>
        <location evidence="1">Secreted</location>
    </subcellularLocation>
</comment>
<dbReference type="PRINTS" id="PR00723">
    <property type="entry name" value="SUBTILISIN"/>
</dbReference>
<dbReference type="GO" id="GO:0006508">
    <property type="term" value="P:proteolysis"/>
    <property type="evidence" value="ECO:0007669"/>
    <property type="project" value="UniProtKB-KW"/>
</dbReference>
<dbReference type="InterPro" id="IPR036852">
    <property type="entry name" value="Peptidase_S8/S53_dom_sf"/>
</dbReference>
<evidence type="ECO:0000256" key="6">
    <source>
        <dbReference type="ARBA" id="ARBA00022825"/>
    </source>
</evidence>
<name>A0A0J8D899_CLOCY</name>
<feature type="active site" description="Charge relay system" evidence="7">
    <location>
        <position position="488"/>
    </location>
</feature>
<feature type="signal peptide" evidence="9">
    <location>
        <begin position="1"/>
        <end position="27"/>
    </location>
</feature>
<evidence type="ECO:0000313" key="12">
    <source>
        <dbReference type="Proteomes" id="UP000036756"/>
    </source>
</evidence>
<dbReference type="InterPro" id="IPR034084">
    <property type="entry name" value="Thermitase-like_dom"/>
</dbReference>